<accession>A0A6P3ZTH7</accession>
<reference evidence="4" key="2">
    <citation type="submission" date="2025-08" db="UniProtKB">
        <authorList>
            <consortium name="RefSeq"/>
        </authorList>
    </citation>
    <scope>IDENTIFICATION</scope>
    <source>
        <tissue evidence="4">Seedling</tissue>
    </source>
</reference>
<evidence type="ECO:0000313" key="3">
    <source>
        <dbReference type="Proteomes" id="UP001652623"/>
    </source>
</evidence>
<name>A0A6P3ZTH7_ZIZJJ</name>
<reference evidence="3" key="1">
    <citation type="submission" date="2025-05" db="UniProtKB">
        <authorList>
            <consortium name="RefSeq"/>
        </authorList>
    </citation>
    <scope>NUCLEOTIDE SEQUENCE [LARGE SCALE GENOMIC DNA]</scope>
</reference>
<dbReference type="RefSeq" id="XP_015882931.3">
    <property type="nucleotide sequence ID" value="XM_016027445.4"/>
</dbReference>
<evidence type="ECO:0000313" key="4">
    <source>
        <dbReference type="RefSeq" id="XP_015882931.3"/>
    </source>
</evidence>
<proteinExistence type="predicted"/>
<evidence type="ECO:0000259" key="2">
    <source>
        <dbReference type="PROSITE" id="PS50090"/>
    </source>
</evidence>
<feature type="compositionally biased region" description="Polar residues" evidence="1">
    <location>
        <begin position="58"/>
        <end position="78"/>
    </location>
</feature>
<dbReference type="PROSITE" id="PS50090">
    <property type="entry name" value="MYB_LIKE"/>
    <property type="match status" value="1"/>
</dbReference>
<feature type="region of interest" description="Disordered" evidence="1">
    <location>
        <begin position="266"/>
        <end position="328"/>
    </location>
</feature>
<dbReference type="PANTHER" id="PTHR33492">
    <property type="entry name" value="OSJNBA0043A12.37 PROTEIN-RELATED"/>
    <property type="match status" value="1"/>
</dbReference>
<sequence length="406" mass="44973">MRLYFCMHIYMFDVFDRVVTVIYSVMRDYRKGNWTVSETMILIEAKKMDDERRLMKRISSSSSNNGDQNTHDQSSSRSGKPAELRWKWVEDYCWRKGCMRSQNQCNDKWDNLMRDYKKVRDYERKLVDEGSSYWNIEKNERKERNLPTNMLPQIYEALVEVVEKKAQQRVNVMALTATTTTTGGGGTTSSVIVVPSSSPSPNVLSYVHHHQLSLPTPIPSPLMPPPLMLQHHHISAPPSMAAAAAALPLPSPHIAAAPILPASQTQQPLSLPYSHPLPTVDSDTSEPSKSPAKRRRRGGGGGGGEGTSTGTASAATTTTASDDQQVGSAISRSASIIAEALEACEEREDRRHRDVLSLHDRKIKIEESKAEINRLGINGLVDAINNLANSIQALASQKNNNQSAPK</sequence>
<dbReference type="Gene3D" id="1.10.10.60">
    <property type="entry name" value="Homeodomain-like"/>
    <property type="match status" value="1"/>
</dbReference>
<dbReference type="AlphaFoldDB" id="A0A6P3ZTH7"/>
<gene>
    <name evidence="4" type="primary">LOC107418735</name>
</gene>
<keyword evidence="3" id="KW-1185">Reference proteome</keyword>
<feature type="compositionally biased region" description="Low complexity" evidence="1">
    <location>
        <begin position="308"/>
        <end position="321"/>
    </location>
</feature>
<evidence type="ECO:0000256" key="1">
    <source>
        <dbReference type="SAM" id="MobiDB-lite"/>
    </source>
</evidence>
<protein>
    <submittedName>
        <fullName evidence="4">Uncharacterized protein LOC107418735 isoform X2</fullName>
    </submittedName>
</protein>
<dbReference type="PANTHER" id="PTHR33492:SF12">
    <property type="entry name" value="HOMEODOMAIN-LIKE SUPERFAMILY PROTEIN-RELATED"/>
    <property type="match status" value="1"/>
</dbReference>
<organism evidence="3 4">
    <name type="scientific">Ziziphus jujuba</name>
    <name type="common">Chinese jujube</name>
    <name type="synonym">Ziziphus sativa</name>
    <dbReference type="NCBI Taxonomy" id="326968"/>
    <lineage>
        <taxon>Eukaryota</taxon>
        <taxon>Viridiplantae</taxon>
        <taxon>Streptophyta</taxon>
        <taxon>Embryophyta</taxon>
        <taxon>Tracheophyta</taxon>
        <taxon>Spermatophyta</taxon>
        <taxon>Magnoliopsida</taxon>
        <taxon>eudicotyledons</taxon>
        <taxon>Gunneridae</taxon>
        <taxon>Pentapetalae</taxon>
        <taxon>rosids</taxon>
        <taxon>fabids</taxon>
        <taxon>Rosales</taxon>
        <taxon>Rhamnaceae</taxon>
        <taxon>Paliureae</taxon>
        <taxon>Ziziphus</taxon>
    </lineage>
</organism>
<dbReference type="Pfam" id="PF13837">
    <property type="entry name" value="Myb_DNA-bind_4"/>
    <property type="match status" value="1"/>
</dbReference>
<dbReference type="InterPro" id="IPR044822">
    <property type="entry name" value="Myb_DNA-bind_4"/>
</dbReference>
<dbReference type="InterPro" id="IPR001005">
    <property type="entry name" value="SANT/Myb"/>
</dbReference>
<dbReference type="Proteomes" id="UP001652623">
    <property type="component" value="Chromosome 1"/>
</dbReference>
<feature type="domain" description="Myb-like" evidence="2">
    <location>
        <begin position="26"/>
        <end position="113"/>
    </location>
</feature>
<dbReference type="GeneID" id="107418735"/>
<feature type="region of interest" description="Disordered" evidence="1">
    <location>
        <begin position="57"/>
        <end position="82"/>
    </location>
</feature>